<protein>
    <submittedName>
        <fullName evidence="5">Ig-like domain (Group 1)</fullName>
    </submittedName>
</protein>
<organism evidence="5 6">
    <name type="scientific">Pseudoduganella namucuonensis</name>
    <dbReference type="NCBI Taxonomy" id="1035707"/>
    <lineage>
        <taxon>Bacteria</taxon>
        <taxon>Pseudomonadati</taxon>
        <taxon>Pseudomonadota</taxon>
        <taxon>Betaproteobacteria</taxon>
        <taxon>Burkholderiales</taxon>
        <taxon>Oxalobacteraceae</taxon>
        <taxon>Telluria group</taxon>
        <taxon>Pseudoduganella</taxon>
    </lineage>
</organism>
<sequence>MFTTENGYMNKFKKWMALSLCASLLAACGGGGGNPGSTNNGGSNNPAKVTSVVLTASAATIDSSGADGTEVTLTAIVKDANNAAMSEQTVVFKADSGSISSSAKTTDTSGAVSEKLSVKGDPSNRTITVTATSGGVTSAPIKINVVTAMPVLSLTADAGVLQSAGAAGAEVTLTALVKDASNNVVPGVKVDLSADSGSLTLGTRITDANGKVTEKLSTGGDPTSRAIKVTAKVTGTQPVTTTVNVVGTRVQVNSSSIVNVGSVTDVAVKVVDSAGNALVGKPVTFGSSVAGRLTVKGGGAAVTNTGGQLTLSYTATGAAGADTITVGSLGETATFAISVSSANFSVAVVSGGVVQTLAAINTCHMVAIHSDTGGVAQTGNVALSTSRGDVYSDANCTTLLNGPLTLVNGNATGYVRATGPGVATLNATTSANGVTVQGVIEFVAPLTAASTVSIQADPAVVGANTAGSTAQQTTLRALVRDGTAQNNLVKNAQVTFSILTDPSGGTLTQPSVVTTGSDGSASVSYIAGTTATQLDGVQIQARVQGVNASAIARLTVARKSLFISAGTGATVATPNSSTYRLDYSVFVTDAAGNPVPGVNVTGSVRPRTYHKGTLTYIGLDGPWQYTGGLGVPAASCANEDVDSDGILSGGEDLNGNGVLDPGIPVIVTPAVTTDAGGQALVSLTYARDRANWLDVDLTIRGQVSGTEARYNGLVRLPGLATDYGDAGVSPPGRNSPYGVSSSCSNPN</sequence>
<reference evidence="6" key="1">
    <citation type="submission" date="2016-10" db="EMBL/GenBank/DDBJ databases">
        <authorList>
            <person name="Varghese N."/>
            <person name="Submissions S."/>
        </authorList>
    </citation>
    <scope>NUCLEOTIDE SEQUENCE [LARGE SCALE GENOMIC DNA]</scope>
    <source>
        <strain evidence="6">CGMCC 1.11014</strain>
    </source>
</reference>
<feature type="chain" id="PRO_5011556390" evidence="3">
    <location>
        <begin position="27"/>
        <end position="747"/>
    </location>
</feature>
<dbReference type="InterPro" id="IPR008964">
    <property type="entry name" value="Invasin/intimin_cell_adhesion"/>
</dbReference>
<evidence type="ECO:0000256" key="3">
    <source>
        <dbReference type="SAM" id="SignalP"/>
    </source>
</evidence>
<proteinExistence type="inferred from homology"/>
<feature type="signal peptide" evidence="3">
    <location>
        <begin position="1"/>
        <end position="26"/>
    </location>
</feature>
<name>A0A1I7KEB2_9BURK</name>
<evidence type="ECO:0000259" key="4">
    <source>
        <dbReference type="PROSITE" id="PS51127"/>
    </source>
</evidence>
<dbReference type="SUPFAM" id="SSF49373">
    <property type="entry name" value="Invasin/intimin cell-adhesion fragments"/>
    <property type="match status" value="3"/>
</dbReference>
<evidence type="ECO:0000256" key="2">
    <source>
        <dbReference type="SAM" id="MobiDB-lite"/>
    </source>
</evidence>
<dbReference type="InterPro" id="IPR013783">
    <property type="entry name" value="Ig-like_fold"/>
</dbReference>
<feature type="domain" description="Big-1" evidence="4">
    <location>
        <begin position="151"/>
        <end position="246"/>
    </location>
</feature>
<dbReference type="SMART" id="SM00634">
    <property type="entry name" value="BID_1"/>
    <property type="match status" value="3"/>
</dbReference>
<dbReference type="Gene3D" id="2.60.40.10">
    <property type="entry name" value="Immunoglobulins"/>
    <property type="match status" value="3"/>
</dbReference>
<gene>
    <name evidence="5" type="ORF">SAMN05216552_1016104</name>
</gene>
<comment type="similarity">
    <text evidence="1">Belongs to the intimin/invasin family.</text>
</comment>
<evidence type="ECO:0000256" key="1">
    <source>
        <dbReference type="ARBA" id="ARBA00010116"/>
    </source>
</evidence>
<feature type="domain" description="Big-1" evidence="4">
    <location>
        <begin position="451"/>
        <end position="555"/>
    </location>
</feature>
<dbReference type="AlphaFoldDB" id="A0A1I7KEB2"/>
<dbReference type="Proteomes" id="UP000199391">
    <property type="component" value="Unassembled WGS sequence"/>
</dbReference>
<dbReference type="PROSITE" id="PS51127">
    <property type="entry name" value="BIG1"/>
    <property type="match status" value="2"/>
</dbReference>
<evidence type="ECO:0000313" key="5">
    <source>
        <dbReference type="EMBL" id="SFU95747.1"/>
    </source>
</evidence>
<evidence type="ECO:0000313" key="6">
    <source>
        <dbReference type="Proteomes" id="UP000199391"/>
    </source>
</evidence>
<dbReference type="InterPro" id="IPR003344">
    <property type="entry name" value="Big_1_dom"/>
</dbReference>
<feature type="compositionally biased region" description="Polar residues" evidence="2">
    <location>
        <begin position="737"/>
        <end position="747"/>
    </location>
</feature>
<keyword evidence="3" id="KW-0732">Signal</keyword>
<dbReference type="Pfam" id="PF02369">
    <property type="entry name" value="Big_1"/>
    <property type="match status" value="1"/>
</dbReference>
<dbReference type="EMBL" id="FPBO01000016">
    <property type="protein sequence ID" value="SFU95747.1"/>
    <property type="molecule type" value="Genomic_DNA"/>
</dbReference>
<dbReference type="STRING" id="1035707.SAMN05216552_1016104"/>
<feature type="region of interest" description="Disordered" evidence="2">
    <location>
        <begin position="725"/>
        <end position="747"/>
    </location>
</feature>
<keyword evidence="6" id="KW-1185">Reference proteome</keyword>
<accession>A0A1I7KEB2</accession>